<sequence>MRLRLTGGCAETARLAEDLQALLATGTARARYAVCEVSGFYPNRGNTDQGRVYLELDVEPTDEGGGAR</sequence>
<keyword evidence="2" id="KW-1185">Reference proteome</keyword>
<dbReference type="Proteomes" id="UP000253495">
    <property type="component" value="Unassembled WGS sequence"/>
</dbReference>
<accession>A0A368VTR4</accession>
<evidence type="ECO:0000313" key="1">
    <source>
        <dbReference type="EMBL" id="RCW45145.1"/>
    </source>
</evidence>
<protein>
    <submittedName>
        <fullName evidence="1">Uncharacterized protein</fullName>
    </submittedName>
</protein>
<organism evidence="1 2">
    <name type="scientific">Halopolyspora algeriensis</name>
    <dbReference type="NCBI Taxonomy" id="1500506"/>
    <lineage>
        <taxon>Bacteria</taxon>
        <taxon>Bacillati</taxon>
        <taxon>Actinomycetota</taxon>
        <taxon>Actinomycetes</taxon>
        <taxon>Actinomycetes incertae sedis</taxon>
        <taxon>Halopolyspora</taxon>
    </lineage>
</organism>
<reference evidence="1 2" key="1">
    <citation type="submission" date="2018-07" db="EMBL/GenBank/DDBJ databases">
        <title>Genomic Encyclopedia of Type Strains, Phase III (KMG-III): the genomes of soil and plant-associated and newly described type strains.</title>
        <authorList>
            <person name="Whitman W."/>
        </authorList>
    </citation>
    <scope>NUCLEOTIDE SEQUENCE [LARGE SCALE GENOMIC DNA]</scope>
    <source>
        <strain evidence="1 2">CECT 8575</strain>
    </source>
</reference>
<evidence type="ECO:0000313" key="2">
    <source>
        <dbReference type="Proteomes" id="UP000253495"/>
    </source>
</evidence>
<name>A0A368VTR4_9ACTN</name>
<proteinExistence type="predicted"/>
<dbReference type="RefSeq" id="WP_158546669.1">
    <property type="nucleotide sequence ID" value="NZ_VFPI01000003.1"/>
</dbReference>
<dbReference type="AlphaFoldDB" id="A0A368VTR4"/>
<gene>
    <name evidence="1" type="ORF">DFQ14_103109</name>
</gene>
<dbReference type="EMBL" id="QPJC01000003">
    <property type="protein sequence ID" value="RCW45145.1"/>
    <property type="molecule type" value="Genomic_DNA"/>
</dbReference>
<comment type="caution">
    <text evidence="1">The sequence shown here is derived from an EMBL/GenBank/DDBJ whole genome shotgun (WGS) entry which is preliminary data.</text>
</comment>